<organism evidence="2 3">
    <name type="scientific">Xenotaenia resolanae</name>
    <dbReference type="NCBI Taxonomy" id="208358"/>
    <lineage>
        <taxon>Eukaryota</taxon>
        <taxon>Metazoa</taxon>
        <taxon>Chordata</taxon>
        <taxon>Craniata</taxon>
        <taxon>Vertebrata</taxon>
        <taxon>Euteleostomi</taxon>
        <taxon>Actinopterygii</taxon>
        <taxon>Neopterygii</taxon>
        <taxon>Teleostei</taxon>
        <taxon>Neoteleostei</taxon>
        <taxon>Acanthomorphata</taxon>
        <taxon>Ovalentaria</taxon>
        <taxon>Atherinomorphae</taxon>
        <taxon>Cyprinodontiformes</taxon>
        <taxon>Goodeidae</taxon>
        <taxon>Xenotaenia</taxon>
    </lineage>
</organism>
<sequence length="68" mass="7401">MTRGIDRLNGAEGFTAARCVFSLSIIRVCSSCCLKFYSPSFTSRRSFQEQSGLGSMPPPGDISEKMTS</sequence>
<dbReference type="Proteomes" id="UP001444071">
    <property type="component" value="Unassembled WGS sequence"/>
</dbReference>
<name>A0ABV0WQK8_9TELE</name>
<dbReference type="EMBL" id="JAHRIM010061429">
    <property type="protein sequence ID" value="MEQ2271287.1"/>
    <property type="molecule type" value="Genomic_DNA"/>
</dbReference>
<evidence type="ECO:0000313" key="2">
    <source>
        <dbReference type="EMBL" id="MEQ2271287.1"/>
    </source>
</evidence>
<evidence type="ECO:0000313" key="3">
    <source>
        <dbReference type="Proteomes" id="UP001444071"/>
    </source>
</evidence>
<feature type="region of interest" description="Disordered" evidence="1">
    <location>
        <begin position="46"/>
        <end position="68"/>
    </location>
</feature>
<comment type="caution">
    <text evidence="2">The sequence shown here is derived from an EMBL/GenBank/DDBJ whole genome shotgun (WGS) entry which is preliminary data.</text>
</comment>
<reference evidence="2 3" key="1">
    <citation type="submission" date="2021-06" db="EMBL/GenBank/DDBJ databases">
        <authorList>
            <person name="Palmer J.M."/>
        </authorList>
    </citation>
    <scope>NUCLEOTIDE SEQUENCE [LARGE SCALE GENOMIC DNA]</scope>
    <source>
        <strain evidence="2 3">XR_2019</strain>
        <tissue evidence="2">Muscle</tissue>
    </source>
</reference>
<proteinExistence type="predicted"/>
<gene>
    <name evidence="2" type="ORF">XENORESO_002195</name>
</gene>
<keyword evidence="3" id="KW-1185">Reference proteome</keyword>
<accession>A0ABV0WQK8</accession>
<protein>
    <submittedName>
        <fullName evidence="2">Uncharacterized protein</fullName>
    </submittedName>
</protein>
<evidence type="ECO:0000256" key="1">
    <source>
        <dbReference type="SAM" id="MobiDB-lite"/>
    </source>
</evidence>